<dbReference type="RefSeq" id="XP_018076506.1">
    <property type="nucleotide sequence ID" value="XM_018214303.1"/>
</dbReference>
<dbReference type="EMBL" id="KQ947407">
    <property type="protein sequence ID" value="KUJ22151.1"/>
    <property type="molecule type" value="Genomic_DNA"/>
</dbReference>
<evidence type="ECO:0000256" key="1">
    <source>
        <dbReference type="SAM" id="MobiDB-lite"/>
    </source>
</evidence>
<feature type="region of interest" description="Disordered" evidence="1">
    <location>
        <begin position="1"/>
        <end position="23"/>
    </location>
</feature>
<evidence type="ECO:0000313" key="3">
    <source>
        <dbReference type="Proteomes" id="UP000070700"/>
    </source>
</evidence>
<gene>
    <name evidence="2" type="ORF">LY89DRAFT_681464</name>
</gene>
<name>A0A194XPR2_MOLSC</name>
<sequence>MVAKDRHANLPFGKKNPTTRASKKSLVIVPTDLSTGPPSTVGILPKVLSTTVNFQRTPGARADISISATEVTRNEMKVVIQTFDDGQVETARSYPYNSTMYDLADDVSNRMPYSAKVEYLKDRWVEMQVKIPEISSSVSESDSAVLEQLSSLGPDFFKLVSNLVVRLVLPALSNLAVMTPSNIVSTPGYALVERIVDEVEKFVALEKLHVVLELPHTFTRGLHELQMVYSLPFHYLSFTDWGLRYTVPSMTRSKVVSDDDLLQLRRLDQSLFDSP</sequence>
<dbReference type="Proteomes" id="UP000070700">
    <property type="component" value="Unassembled WGS sequence"/>
</dbReference>
<proteinExistence type="predicted"/>
<dbReference type="AlphaFoldDB" id="A0A194XPR2"/>
<accession>A0A194XPR2</accession>
<evidence type="ECO:0000313" key="2">
    <source>
        <dbReference type="EMBL" id="KUJ22151.1"/>
    </source>
</evidence>
<protein>
    <submittedName>
        <fullName evidence="2">Uncharacterized protein</fullName>
    </submittedName>
</protein>
<dbReference type="InParanoid" id="A0A194XPR2"/>
<dbReference type="KEGG" id="psco:LY89DRAFT_681464"/>
<organism evidence="2 3">
    <name type="scientific">Mollisia scopiformis</name>
    <name type="common">Conifer needle endophyte fungus</name>
    <name type="synonym">Phialocephala scopiformis</name>
    <dbReference type="NCBI Taxonomy" id="149040"/>
    <lineage>
        <taxon>Eukaryota</taxon>
        <taxon>Fungi</taxon>
        <taxon>Dikarya</taxon>
        <taxon>Ascomycota</taxon>
        <taxon>Pezizomycotina</taxon>
        <taxon>Leotiomycetes</taxon>
        <taxon>Helotiales</taxon>
        <taxon>Mollisiaceae</taxon>
        <taxon>Mollisia</taxon>
    </lineage>
</organism>
<dbReference type="OrthoDB" id="3565130at2759"/>
<keyword evidence="3" id="KW-1185">Reference proteome</keyword>
<dbReference type="GeneID" id="28824029"/>
<reference evidence="2 3" key="1">
    <citation type="submission" date="2015-10" db="EMBL/GenBank/DDBJ databases">
        <title>Full genome of DAOMC 229536 Phialocephala scopiformis, a fungal endophyte of spruce producing the potent anti-insectan compound rugulosin.</title>
        <authorList>
            <consortium name="DOE Joint Genome Institute"/>
            <person name="Walker A.K."/>
            <person name="Frasz S.L."/>
            <person name="Seifert K.A."/>
            <person name="Miller J.D."/>
            <person name="Mondo S.J."/>
            <person name="Labutti K."/>
            <person name="Lipzen A."/>
            <person name="Dockter R."/>
            <person name="Kennedy M."/>
            <person name="Grigoriev I.V."/>
            <person name="Spatafora J.W."/>
        </authorList>
    </citation>
    <scope>NUCLEOTIDE SEQUENCE [LARGE SCALE GENOMIC DNA]</scope>
    <source>
        <strain evidence="2 3">CBS 120377</strain>
    </source>
</reference>